<keyword evidence="8 11" id="KW-0067">ATP-binding</keyword>
<keyword evidence="11" id="KW-0479">Metal-binding</keyword>
<name>A0A8J7MDR1_9BACT</name>
<dbReference type="InterPro" id="IPR031322">
    <property type="entry name" value="Shikimate/glucono_kinase"/>
</dbReference>
<comment type="pathway">
    <text evidence="1 11">Metabolic intermediate biosynthesis; chorismate biosynthesis; chorismate from D-erythrose 4-phosphate and phosphoenolpyruvate: step 5/7.</text>
</comment>
<dbReference type="RefSeq" id="WP_200310677.1">
    <property type="nucleotide sequence ID" value="NZ_JAENIM010000029.1"/>
</dbReference>
<feature type="binding site" evidence="11">
    <location>
        <begin position="20"/>
        <end position="25"/>
    </location>
    <ligand>
        <name>ATP</name>
        <dbReference type="ChEBI" id="CHEBI:30616"/>
    </ligand>
</feature>
<evidence type="ECO:0000256" key="11">
    <source>
        <dbReference type="HAMAP-Rule" id="MF_00109"/>
    </source>
</evidence>
<dbReference type="InterPro" id="IPR000623">
    <property type="entry name" value="Shikimate_kinase/TSH1"/>
</dbReference>
<evidence type="ECO:0000256" key="5">
    <source>
        <dbReference type="ARBA" id="ARBA00022679"/>
    </source>
</evidence>
<comment type="subunit">
    <text evidence="11">Monomer.</text>
</comment>
<evidence type="ECO:0000256" key="9">
    <source>
        <dbReference type="ARBA" id="ARBA00023141"/>
    </source>
</evidence>
<proteinExistence type="inferred from homology"/>
<dbReference type="EMBL" id="JAENIM010000029">
    <property type="protein sequence ID" value="MBK1790648.1"/>
    <property type="molecule type" value="Genomic_DNA"/>
</dbReference>
<feature type="binding site" evidence="11">
    <location>
        <position position="128"/>
    </location>
    <ligand>
        <name>ATP</name>
        <dbReference type="ChEBI" id="CHEBI:30616"/>
    </ligand>
</feature>
<keyword evidence="5 11" id="KW-0808">Transferase</keyword>
<comment type="catalytic activity">
    <reaction evidence="10 11">
        <text>shikimate + ATP = 3-phosphoshikimate + ADP + H(+)</text>
        <dbReference type="Rhea" id="RHEA:13121"/>
        <dbReference type="ChEBI" id="CHEBI:15378"/>
        <dbReference type="ChEBI" id="CHEBI:30616"/>
        <dbReference type="ChEBI" id="CHEBI:36208"/>
        <dbReference type="ChEBI" id="CHEBI:145989"/>
        <dbReference type="ChEBI" id="CHEBI:456216"/>
        <dbReference type="EC" id="2.7.1.71"/>
    </reaction>
</comment>
<dbReference type="SUPFAM" id="SSF52540">
    <property type="entry name" value="P-loop containing nucleoside triphosphate hydrolases"/>
    <property type="match status" value="1"/>
</dbReference>
<dbReference type="PANTHER" id="PTHR21087">
    <property type="entry name" value="SHIKIMATE KINASE"/>
    <property type="match status" value="1"/>
</dbReference>
<comment type="subcellular location">
    <subcellularLocation>
        <location evidence="11">Cytoplasm</location>
    </subcellularLocation>
</comment>
<dbReference type="InterPro" id="IPR027417">
    <property type="entry name" value="P-loop_NTPase"/>
</dbReference>
<evidence type="ECO:0000313" key="13">
    <source>
        <dbReference type="Proteomes" id="UP000624703"/>
    </source>
</evidence>
<keyword evidence="4 11" id="KW-0028">Amino-acid biosynthesis</keyword>
<dbReference type="InterPro" id="IPR023000">
    <property type="entry name" value="Shikimate_kinase_CS"/>
</dbReference>
<evidence type="ECO:0000256" key="2">
    <source>
        <dbReference type="ARBA" id="ARBA00006997"/>
    </source>
</evidence>
<dbReference type="GO" id="GO:0005524">
    <property type="term" value="F:ATP binding"/>
    <property type="evidence" value="ECO:0007669"/>
    <property type="project" value="UniProtKB-UniRule"/>
</dbReference>
<keyword evidence="9 11" id="KW-0057">Aromatic amino acid biosynthesis</keyword>
<dbReference type="AlphaFoldDB" id="A0A8J7MDR1"/>
<dbReference type="PROSITE" id="PS01128">
    <property type="entry name" value="SHIKIMATE_KINASE"/>
    <property type="match status" value="1"/>
</dbReference>
<comment type="caution">
    <text evidence="12">The sequence shown here is derived from an EMBL/GenBank/DDBJ whole genome shotgun (WGS) entry which is preliminary data.</text>
</comment>
<protein>
    <recommendedName>
        <fullName evidence="3 11">Shikimate kinase</fullName>
        <shortName evidence="11">SK</shortName>
        <ecNumber evidence="3 11">2.7.1.71</ecNumber>
    </recommendedName>
</protein>
<keyword evidence="11" id="KW-0963">Cytoplasm</keyword>
<sequence>MNEDQTNPMRKNIILIGFMGCGKSTIGIKLSKSLNYTMIDTDHYIESREKLTIPEIFEARGQEAFRDMETKLLRELVANKTTCHIIATGGGIISRPENIDLLRQLGFVVWLNARPEIILERTSRNQNRPLLQVDDPLSVIKKLLKERKPLYKSAAHVKISTSDLSQRELTLGISESARYHFGHH</sequence>
<keyword evidence="6 11" id="KW-0547">Nucleotide-binding</keyword>
<keyword evidence="7 11" id="KW-0418">Kinase</keyword>
<dbReference type="CDD" id="cd00464">
    <property type="entry name" value="SK"/>
    <property type="match status" value="1"/>
</dbReference>
<evidence type="ECO:0000256" key="7">
    <source>
        <dbReference type="ARBA" id="ARBA00022777"/>
    </source>
</evidence>
<dbReference type="GO" id="GO:0009423">
    <property type="term" value="P:chorismate biosynthetic process"/>
    <property type="evidence" value="ECO:0007669"/>
    <property type="project" value="UniProtKB-UniRule"/>
</dbReference>
<keyword evidence="13" id="KW-1185">Reference proteome</keyword>
<feature type="binding site" evidence="11">
    <location>
        <position position="147"/>
    </location>
    <ligand>
        <name>substrate</name>
    </ligand>
</feature>
<evidence type="ECO:0000256" key="4">
    <source>
        <dbReference type="ARBA" id="ARBA00022605"/>
    </source>
</evidence>
<feature type="binding site" evidence="11">
    <location>
        <position position="42"/>
    </location>
    <ligand>
        <name>substrate</name>
    </ligand>
</feature>
<evidence type="ECO:0000256" key="8">
    <source>
        <dbReference type="ARBA" id="ARBA00022840"/>
    </source>
</evidence>
<dbReference type="GO" id="GO:0009073">
    <property type="term" value="P:aromatic amino acid family biosynthetic process"/>
    <property type="evidence" value="ECO:0007669"/>
    <property type="project" value="UniProtKB-KW"/>
</dbReference>
<organism evidence="12 13">
    <name type="scientific">Persicirhabdus sediminis</name>
    <dbReference type="NCBI Taxonomy" id="454144"/>
    <lineage>
        <taxon>Bacteria</taxon>
        <taxon>Pseudomonadati</taxon>
        <taxon>Verrucomicrobiota</taxon>
        <taxon>Verrucomicrobiia</taxon>
        <taxon>Verrucomicrobiales</taxon>
        <taxon>Verrucomicrobiaceae</taxon>
        <taxon>Persicirhabdus</taxon>
    </lineage>
</organism>
<reference evidence="12" key="1">
    <citation type="submission" date="2021-01" db="EMBL/GenBank/DDBJ databases">
        <title>Modified the classification status of verrucomicrobia.</title>
        <authorList>
            <person name="Feng X."/>
        </authorList>
    </citation>
    <scope>NUCLEOTIDE SEQUENCE</scope>
    <source>
        <strain evidence="12">_KCTC 22039</strain>
    </source>
</reference>
<dbReference type="EC" id="2.7.1.71" evidence="3 11"/>
<feature type="binding site" evidence="11">
    <location>
        <position position="66"/>
    </location>
    <ligand>
        <name>substrate</name>
    </ligand>
</feature>
<dbReference type="GO" id="GO:0005829">
    <property type="term" value="C:cytosol"/>
    <property type="evidence" value="ECO:0007669"/>
    <property type="project" value="TreeGrafter"/>
</dbReference>
<dbReference type="GO" id="GO:0000287">
    <property type="term" value="F:magnesium ion binding"/>
    <property type="evidence" value="ECO:0007669"/>
    <property type="project" value="UniProtKB-UniRule"/>
</dbReference>
<dbReference type="HAMAP" id="MF_00109">
    <property type="entry name" value="Shikimate_kinase"/>
    <property type="match status" value="1"/>
</dbReference>
<dbReference type="Pfam" id="PF01202">
    <property type="entry name" value="SKI"/>
    <property type="match status" value="1"/>
</dbReference>
<feature type="binding site" evidence="11">
    <location>
        <position position="90"/>
    </location>
    <ligand>
        <name>substrate</name>
    </ligand>
</feature>
<comment type="caution">
    <text evidence="11">Lacks conserved residue(s) required for the propagation of feature annotation.</text>
</comment>
<evidence type="ECO:0000313" key="12">
    <source>
        <dbReference type="EMBL" id="MBK1790648.1"/>
    </source>
</evidence>
<evidence type="ECO:0000256" key="1">
    <source>
        <dbReference type="ARBA" id="ARBA00004842"/>
    </source>
</evidence>
<dbReference type="UniPathway" id="UPA00053">
    <property type="reaction ID" value="UER00088"/>
</dbReference>
<accession>A0A8J7MDR1</accession>
<keyword evidence="11" id="KW-0460">Magnesium</keyword>
<dbReference type="GO" id="GO:0008652">
    <property type="term" value="P:amino acid biosynthetic process"/>
    <property type="evidence" value="ECO:0007669"/>
    <property type="project" value="UniProtKB-KW"/>
</dbReference>
<feature type="binding site" evidence="11">
    <location>
        <position position="24"/>
    </location>
    <ligand>
        <name>Mg(2+)</name>
        <dbReference type="ChEBI" id="CHEBI:18420"/>
    </ligand>
</feature>
<dbReference type="PRINTS" id="PR01100">
    <property type="entry name" value="SHIKIMTKNASE"/>
</dbReference>
<comment type="cofactor">
    <cofactor evidence="11">
        <name>Mg(2+)</name>
        <dbReference type="ChEBI" id="CHEBI:18420"/>
    </cofactor>
    <text evidence="11">Binds 1 Mg(2+) ion per subunit.</text>
</comment>
<evidence type="ECO:0000256" key="3">
    <source>
        <dbReference type="ARBA" id="ARBA00012154"/>
    </source>
</evidence>
<comment type="function">
    <text evidence="11">Catalyzes the specific phosphorylation of the 3-hydroxyl group of shikimic acid using ATP as a cosubstrate.</text>
</comment>
<gene>
    <name evidence="11" type="primary">aroK</name>
    <name evidence="12" type="ORF">JIN82_05705</name>
</gene>
<dbReference type="GO" id="GO:0004765">
    <property type="term" value="F:shikimate kinase activity"/>
    <property type="evidence" value="ECO:0007669"/>
    <property type="project" value="UniProtKB-UniRule"/>
</dbReference>
<dbReference type="Gene3D" id="3.40.50.300">
    <property type="entry name" value="P-loop containing nucleotide triphosphate hydrolases"/>
    <property type="match status" value="1"/>
</dbReference>
<dbReference type="PANTHER" id="PTHR21087:SF16">
    <property type="entry name" value="SHIKIMATE KINASE 1, CHLOROPLASTIC"/>
    <property type="match status" value="1"/>
</dbReference>
<evidence type="ECO:0000256" key="6">
    <source>
        <dbReference type="ARBA" id="ARBA00022741"/>
    </source>
</evidence>
<comment type="similarity">
    <text evidence="2 11">Belongs to the shikimate kinase family.</text>
</comment>
<evidence type="ECO:0000256" key="10">
    <source>
        <dbReference type="ARBA" id="ARBA00048567"/>
    </source>
</evidence>
<dbReference type="Proteomes" id="UP000624703">
    <property type="component" value="Unassembled WGS sequence"/>
</dbReference>